<dbReference type="Gene3D" id="3.40.50.12610">
    <property type="match status" value="1"/>
</dbReference>
<accession>A0A5J4YXR7</accession>
<comment type="subcellular location">
    <subcellularLocation>
        <location evidence="3">Endomembrane system</location>
        <topology evidence="3">Multi-pass membrane protein</topology>
    </subcellularLocation>
</comment>
<dbReference type="OrthoDB" id="10261066at2759"/>
<keyword evidence="21" id="KW-1185">Reference proteome</keyword>
<dbReference type="GO" id="GO:0004579">
    <property type="term" value="F:dolichyl-diphosphooligosaccharide-protein glycotransferase activity"/>
    <property type="evidence" value="ECO:0007669"/>
    <property type="project" value="UniProtKB-EC"/>
</dbReference>
<organism evidence="20 21">
    <name type="scientific">Porphyridium purpureum</name>
    <name type="common">Red alga</name>
    <name type="synonym">Porphyridium cruentum</name>
    <dbReference type="NCBI Taxonomy" id="35688"/>
    <lineage>
        <taxon>Eukaryota</taxon>
        <taxon>Rhodophyta</taxon>
        <taxon>Bangiophyceae</taxon>
        <taxon>Porphyridiales</taxon>
        <taxon>Porphyridiaceae</taxon>
        <taxon>Porphyridium</taxon>
    </lineage>
</organism>
<evidence type="ECO:0000256" key="8">
    <source>
        <dbReference type="ARBA" id="ARBA00022679"/>
    </source>
</evidence>
<dbReference type="PANTHER" id="PTHR13872">
    <property type="entry name" value="DOLICHYL-DIPHOSPHOOLIGOSACCHARIDE--PROTEIN GLYCOSYLTRANSFERASE SUBUNIT"/>
    <property type="match status" value="1"/>
</dbReference>
<feature type="transmembrane region" description="Helical" evidence="17">
    <location>
        <begin position="403"/>
        <end position="425"/>
    </location>
</feature>
<dbReference type="Proteomes" id="UP000324585">
    <property type="component" value="Unassembled WGS sequence"/>
</dbReference>
<evidence type="ECO:0000313" key="20">
    <source>
        <dbReference type="EMBL" id="KAA8496389.1"/>
    </source>
</evidence>
<evidence type="ECO:0000256" key="15">
    <source>
        <dbReference type="ARBA" id="ARBA00048829"/>
    </source>
</evidence>
<evidence type="ECO:0000313" key="21">
    <source>
        <dbReference type="Proteomes" id="UP000324585"/>
    </source>
</evidence>
<evidence type="ECO:0000256" key="10">
    <source>
        <dbReference type="ARBA" id="ARBA00022723"/>
    </source>
</evidence>
<evidence type="ECO:0000256" key="7">
    <source>
        <dbReference type="ARBA" id="ARBA00022676"/>
    </source>
</evidence>
<feature type="domain" description="Oligosaccharyl transferase STT3 N-terminal" evidence="18">
    <location>
        <begin position="68"/>
        <end position="464"/>
    </location>
</feature>
<dbReference type="GO" id="GO:0012505">
    <property type="term" value="C:endomembrane system"/>
    <property type="evidence" value="ECO:0007669"/>
    <property type="project" value="UniProtKB-SubCell"/>
</dbReference>
<comment type="catalytic activity">
    <reaction evidence="15">
        <text>a di-trans,poly-cis-dolichyl diphosphooligosaccharide + L-asparaginyl-[protein] = N(4)-(oligosaccharide-(1-&gt;4)-N-acetyl-beta-D-glucosaminyl-(1-&gt;4)-N-acetyl-beta-D-glucosaminyl)-L-asparaginyl-[protein] + a di-trans,poly-cis-dolichyl diphosphate + H(+)</text>
        <dbReference type="Rhea" id="RHEA:22980"/>
        <dbReference type="Rhea" id="RHEA-COMP:12804"/>
        <dbReference type="Rhea" id="RHEA-COMP:12805"/>
        <dbReference type="Rhea" id="RHEA-COMP:19506"/>
        <dbReference type="Rhea" id="RHEA-COMP:19509"/>
        <dbReference type="ChEBI" id="CHEBI:15378"/>
        <dbReference type="ChEBI" id="CHEBI:50347"/>
        <dbReference type="ChEBI" id="CHEBI:57497"/>
        <dbReference type="ChEBI" id="CHEBI:57570"/>
        <dbReference type="ChEBI" id="CHEBI:132529"/>
        <dbReference type="EC" id="2.4.99.18"/>
    </reaction>
</comment>
<dbReference type="EC" id="2.4.99.18" evidence="6"/>
<proteinExistence type="inferred from homology"/>
<dbReference type="OMA" id="PAWEIFN"/>
<keyword evidence="14" id="KW-0464">Manganese</keyword>
<keyword evidence="12 17" id="KW-1133">Transmembrane helix</keyword>
<comment type="similarity">
    <text evidence="5">Belongs to the STT3 family.</text>
</comment>
<feature type="transmembrane region" description="Helical" evidence="17">
    <location>
        <begin position="217"/>
        <end position="243"/>
    </location>
</feature>
<dbReference type="InterPro" id="IPR003674">
    <property type="entry name" value="Oligo_trans_STT3"/>
</dbReference>
<dbReference type="AlphaFoldDB" id="A0A5J4YXR7"/>
<evidence type="ECO:0000256" key="14">
    <source>
        <dbReference type="ARBA" id="ARBA00023211"/>
    </source>
</evidence>
<feature type="transmembrane region" description="Helical" evidence="17">
    <location>
        <begin position="62"/>
        <end position="82"/>
    </location>
</feature>
<evidence type="ECO:0000256" key="5">
    <source>
        <dbReference type="ARBA" id="ARBA00010810"/>
    </source>
</evidence>
<evidence type="ECO:0000256" key="11">
    <source>
        <dbReference type="ARBA" id="ARBA00022842"/>
    </source>
</evidence>
<evidence type="ECO:0000256" key="13">
    <source>
        <dbReference type="ARBA" id="ARBA00023136"/>
    </source>
</evidence>
<feature type="transmembrane region" description="Helical" evidence="17">
    <location>
        <begin position="161"/>
        <end position="181"/>
    </location>
</feature>
<feature type="transmembrane region" description="Helical" evidence="17">
    <location>
        <begin position="129"/>
        <end position="149"/>
    </location>
</feature>
<comment type="caution">
    <text evidence="20">The sequence shown here is derived from an EMBL/GenBank/DDBJ whole genome shotgun (WGS) entry which is preliminary data.</text>
</comment>
<feature type="transmembrane region" description="Helical" evidence="17">
    <location>
        <begin position="314"/>
        <end position="332"/>
    </location>
</feature>
<protein>
    <recommendedName>
        <fullName evidence="6">dolichyl-diphosphooligosaccharide--protein glycotransferase</fullName>
        <ecNumber evidence="6">2.4.99.18</ecNumber>
    </recommendedName>
</protein>
<dbReference type="GO" id="GO:0046872">
    <property type="term" value="F:metal ion binding"/>
    <property type="evidence" value="ECO:0007669"/>
    <property type="project" value="UniProtKB-KW"/>
</dbReference>
<evidence type="ECO:0000256" key="17">
    <source>
        <dbReference type="SAM" id="Phobius"/>
    </source>
</evidence>
<dbReference type="PANTHER" id="PTHR13872:SF1">
    <property type="entry name" value="DOLICHYL-DIPHOSPHOOLIGOSACCHARIDE--PROTEIN GLYCOSYLTRANSFERASE SUBUNIT STT3B"/>
    <property type="match status" value="1"/>
</dbReference>
<name>A0A5J4YXR7_PORPP</name>
<sequence>MPPSHSIFDCCLALLPTTREQSAKERETRRVGSWDRSEGDKMHVHVPGVGYVRGLSQRQLAVILRVCTLGTIWAVAFCIRMFSVLRYESIIHEFDPWFNYRATKVLVDDGTYAFWNWFDASSWYPLGRIVGGTVYPGIMYTAALLHRAYRVIGIDLDIREVCVTLAPVFSGITALATYMLTQQTWNEAAGLLAAAFVGIVPGYIARSAAGSYDNEAVAITALILTFALFVKAVNTGSIAWAALASLSYLYMVSSWGGYIFVMNVIPIYVLTLLLMGRYTNRLYVSFCAFYVLGTLLSMQIRFVGFNAVQSSEHMGALGVFGILNLYCCAMWIQSFSSPQTFRAVLRLLLMGALSLAGIAAVYGIYSGYIGPWTGRFYTLLDPTYAKRKIPIIASVAEHQPTSWSAFFFENHFLVMLMPVGIYHVLRNPNDTNVILVVYGVFSTYFTGVMNRLMLVYTPMCCVLAAIAISELLSVWMVPLKQKGVIPSVRSLFRSDVSSEDAASTSAAGSTSRKTAKRMSKRDASSSTAVQQHGTAPVTDQVEVSLGLILVVFGMGIAFVHHCVWSSSEMHSSPSVVLSYKVRSGDRVFIDDFREAYQWLNQNTASSTRVLSWWDYGYQLAGMSNVTTIVDNNTWNNTHIGTVGRCLNSDEVVAHRIARKLDVDYVLVVFGGLIGYASDDLNKLIWPIRISGSVDPSVNERDYLTANGEYSIGDDASETLTNSLMFRLSYHRFADVVAPSVESPIRDQNRGTVSKKARDIRLHSFEEVFTTGHWLVRIYRVKPPHARGFPLLAPVAET</sequence>
<dbReference type="EMBL" id="VRMN01000002">
    <property type="protein sequence ID" value="KAA8496389.1"/>
    <property type="molecule type" value="Genomic_DNA"/>
</dbReference>
<gene>
    <name evidence="20" type="ORF">FVE85_0118</name>
</gene>
<evidence type="ECO:0000256" key="1">
    <source>
        <dbReference type="ARBA" id="ARBA00001936"/>
    </source>
</evidence>
<comment type="cofactor">
    <cofactor evidence="1">
        <name>Mn(2+)</name>
        <dbReference type="ChEBI" id="CHEBI:29035"/>
    </cofactor>
</comment>
<comment type="pathway">
    <text evidence="4">Protein modification; protein glycosylation.</text>
</comment>
<keyword evidence="10" id="KW-0479">Metal-binding</keyword>
<feature type="transmembrane region" description="Helical" evidence="17">
    <location>
        <begin position="455"/>
        <end position="477"/>
    </location>
</feature>
<evidence type="ECO:0000256" key="6">
    <source>
        <dbReference type="ARBA" id="ARBA00012605"/>
    </source>
</evidence>
<dbReference type="UniPathway" id="UPA00378"/>
<keyword evidence="11" id="KW-0460">Magnesium</keyword>
<reference evidence="21" key="1">
    <citation type="journal article" date="2019" name="Nat. Commun.">
        <title>Expansion of phycobilisome linker gene families in mesophilic red algae.</title>
        <authorList>
            <person name="Lee J."/>
            <person name="Kim D."/>
            <person name="Bhattacharya D."/>
            <person name="Yoon H.S."/>
        </authorList>
    </citation>
    <scope>NUCLEOTIDE SEQUENCE [LARGE SCALE GENOMIC DNA]</scope>
    <source>
        <strain evidence="21">CCMP 1328</strain>
    </source>
</reference>
<evidence type="ECO:0000259" key="18">
    <source>
        <dbReference type="Pfam" id="PF02516"/>
    </source>
</evidence>
<evidence type="ECO:0000256" key="9">
    <source>
        <dbReference type="ARBA" id="ARBA00022692"/>
    </source>
</evidence>
<keyword evidence="9 17" id="KW-0812">Transmembrane</keyword>
<feature type="transmembrane region" description="Helical" evidence="17">
    <location>
        <begin position="344"/>
        <end position="365"/>
    </location>
</feature>
<dbReference type="GO" id="GO:0016020">
    <property type="term" value="C:membrane"/>
    <property type="evidence" value="ECO:0007669"/>
    <property type="project" value="InterPro"/>
</dbReference>
<evidence type="ECO:0000256" key="3">
    <source>
        <dbReference type="ARBA" id="ARBA00004127"/>
    </source>
</evidence>
<evidence type="ECO:0000256" key="2">
    <source>
        <dbReference type="ARBA" id="ARBA00001946"/>
    </source>
</evidence>
<evidence type="ECO:0000256" key="12">
    <source>
        <dbReference type="ARBA" id="ARBA00022989"/>
    </source>
</evidence>
<evidence type="ECO:0000259" key="19">
    <source>
        <dbReference type="Pfam" id="PF21436"/>
    </source>
</evidence>
<feature type="transmembrane region" description="Helical" evidence="17">
    <location>
        <begin position="255"/>
        <end position="275"/>
    </location>
</feature>
<evidence type="ECO:0000256" key="16">
    <source>
        <dbReference type="SAM" id="MobiDB-lite"/>
    </source>
</evidence>
<dbReference type="Pfam" id="PF02516">
    <property type="entry name" value="STT3"/>
    <property type="match status" value="1"/>
</dbReference>
<dbReference type="InterPro" id="IPR048999">
    <property type="entry name" value="STT3-PglB_core"/>
</dbReference>
<feature type="transmembrane region" description="Helical" evidence="17">
    <location>
        <begin position="282"/>
        <end position="302"/>
    </location>
</feature>
<feature type="region of interest" description="Disordered" evidence="16">
    <location>
        <begin position="503"/>
        <end position="531"/>
    </location>
</feature>
<keyword evidence="13 17" id="KW-0472">Membrane</keyword>
<feature type="transmembrane region" description="Helical" evidence="17">
    <location>
        <begin position="432"/>
        <end position="449"/>
    </location>
</feature>
<dbReference type="InterPro" id="IPR048307">
    <property type="entry name" value="STT3_N"/>
</dbReference>
<feature type="transmembrane region" description="Helical" evidence="17">
    <location>
        <begin position="187"/>
        <end position="205"/>
    </location>
</feature>
<feature type="domain" description="STT3/PglB/AglB core" evidence="19">
    <location>
        <begin position="609"/>
        <end position="665"/>
    </location>
</feature>
<dbReference type="Pfam" id="PF21436">
    <property type="entry name" value="STT3-PglB_core"/>
    <property type="match status" value="1"/>
</dbReference>
<comment type="cofactor">
    <cofactor evidence="2">
        <name>Mg(2+)</name>
        <dbReference type="ChEBI" id="CHEBI:18420"/>
    </cofactor>
</comment>
<evidence type="ECO:0000256" key="4">
    <source>
        <dbReference type="ARBA" id="ARBA00004922"/>
    </source>
</evidence>
<keyword evidence="7" id="KW-0328">Glycosyltransferase</keyword>
<keyword evidence="8 20" id="KW-0808">Transferase</keyword>